<name>A0A2T3AUJ0_AMORE</name>
<dbReference type="GO" id="GO:0008237">
    <property type="term" value="F:metallopeptidase activity"/>
    <property type="evidence" value="ECO:0007669"/>
    <property type="project" value="InterPro"/>
</dbReference>
<protein>
    <recommendedName>
        <fullName evidence="5">Lysine-specific metallo-endopeptidase domain-containing protein</fullName>
    </recommendedName>
</protein>
<keyword evidence="4" id="KW-1185">Reference proteome</keyword>
<feature type="chain" id="PRO_5015424096" description="Lysine-specific metallo-endopeptidase domain-containing protein" evidence="2">
    <location>
        <begin position="20"/>
        <end position="363"/>
    </location>
</feature>
<proteinExistence type="predicted"/>
<dbReference type="GeneID" id="36575765"/>
<accession>A0A2T3AUJ0</accession>
<evidence type="ECO:0000256" key="1">
    <source>
        <dbReference type="SAM" id="MobiDB-lite"/>
    </source>
</evidence>
<gene>
    <name evidence="3" type="ORF">M430DRAFT_44250</name>
</gene>
<keyword evidence="2" id="KW-0732">Signal</keyword>
<evidence type="ECO:0000313" key="3">
    <source>
        <dbReference type="EMBL" id="PSS12302.1"/>
    </source>
</evidence>
<evidence type="ECO:0000313" key="4">
    <source>
        <dbReference type="Proteomes" id="UP000241818"/>
    </source>
</evidence>
<dbReference type="Proteomes" id="UP000241818">
    <property type="component" value="Unassembled WGS sequence"/>
</dbReference>
<organism evidence="3 4">
    <name type="scientific">Amorphotheca resinae ATCC 22711</name>
    <dbReference type="NCBI Taxonomy" id="857342"/>
    <lineage>
        <taxon>Eukaryota</taxon>
        <taxon>Fungi</taxon>
        <taxon>Dikarya</taxon>
        <taxon>Ascomycota</taxon>
        <taxon>Pezizomycotina</taxon>
        <taxon>Leotiomycetes</taxon>
        <taxon>Helotiales</taxon>
        <taxon>Amorphothecaceae</taxon>
        <taxon>Amorphotheca</taxon>
    </lineage>
</organism>
<dbReference type="Gene3D" id="3.40.390.10">
    <property type="entry name" value="Collagenase (Catalytic Domain)"/>
    <property type="match status" value="1"/>
</dbReference>
<dbReference type="SUPFAM" id="SSF55486">
    <property type="entry name" value="Metalloproteases ('zincins'), catalytic domain"/>
    <property type="match status" value="1"/>
</dbReference>
<dbReference type="RefSeq" id="XP_024718300.1">
    <property type="nucleotide sequence ID" value="XM_024867684.1"/>
</dbReference>
<evidence type="ECO:0000256" key="2">
    <source>
        <dbReference type="SAM" id="SignalP"/>
    </source>
</evidence>
<dbReference type="InParanoid" id="A0A2T3AUJ0"/>
<evidence type="ECO:0008006" key="5">
    <source>
        <dbReference type="Google" id="ProtNLM"/>
    </source>
</evidence>
<dbReference type="AlphaFoldDB" id="A0A2T3AUJ0"/>
<dbReference type="EMBL" id="KZ679015">
    <property type="protein sequence ID" value="PSS12302.1"/>
    <property type="molecule type" value="Genomic_DNA"/>
</dbReference>
<feature type="region of interest" description="Disordered" evidence="1">
    <location>
        <begin position="32"/>
        <end position="53"/>
    </location>
</feature>
<sequence length="363" mass="40276">MRSLPFLLVLPSLYAAVAGYVVIDKPHISSTLSTRADKTPDNPDGEDDYQDPVTKANVPRSRILPFGQNGVDQPPEARDRWFDWDMTCTDTDDRQKIMTAFTNAYALAKQASGALDALIKGLPSPAGTGSNAIRVNQNYIAAEDPAYTQMWFAQDNRLAQVKKSFDTIYSQVTKKPDDRAKGKGALRLICDKGGNVKAQDEKTSYCGTGPTAAHAIANNAGNDQPIEPKYVFAHSASIVLCPSFFDDTKFPNLPDILSDFDHHKTLDLMDCREEIMLHELCHLKWTLNIYQPDNIGFLKAAQTAGKGSGKRRSPDWANAKGNADNYAWYALYSYWNRLPNWGEETCKNDAWPQGTAKPNPTSF</sequence>
<feature type="signal peptide" evidence="2">
    <location>
        <begin position="1"/>
        <end position="19"/>
    </location>
</feature>
<dbReference type="InterPro" id="IPR024079">
    <property type="entry name" value="MetalloPept_cat_dom_sf"/>
</dbReference>
<dbReference type="OrthoDB" id="4306934at2759"/>
<reference evidence="3 4" key="1">
    <citation type="journal article" date="2018" name="New Phytol.">
        <title>Comparative genomics and transcriptomics depict ericoid mycorrhizal fungi as versatile saprotrophs and plant mutualists.</title>
        <authorList>
            <person name="Martino E."/>
            <person name="Morin E."/>
            <person name="Grelet G.A."/>
            <person name="Kuo A."/>
            <person name="Kohler A."/>
            <person name="Daghino S."/>
            <person name="Barry K.W."/>
            <person name="Cichocki N."/>
            <person name="Clum A."/>
            <person name="Dockter R.B."/>
            <person name="Hainaut M."/>
            <person name="Kuo R.C."/>
            <person name="LaButti K."/>
            <person name="Lindahl B.D."/>
            <person name="Lindquist E.A."/>
            <person name="Lipzen A."/>
            <person name="Khouja H.R."/>
            <person name="Magnuson J."/>
            <person name="Murat C."/>
            <person name="Ohm R.A."/>
            <person name="Singer S.W."/>
            <person name="Spatafora J.W."/>
            <person name="Wang M."/>
            <person name="Veneault-Fourrey C."/>
            <person name="Henrissat B."/>
            <person name="Grigoriev I.V."/>
            <person name="Martin F.M."/>
            <person name="Perotto S."/>
        </authorList>
    </citation>
    <scope>NUCLEOTIDE SEQUENCE [LARGE SCALE GENOMIC DNA]</scope>
    <source>
        <strain evidence="3 4">ATCC 22711</strain>
    </source>
</reference>